<dbReference type="Proteomes" id="UP000255355">
    <property type="component" value="Unassembled WGS sequence"/>
</dbReference>
<accession>A0A370GFT0</accession>
<reference evidence="1 2" key="1">
    <citation type="submission" date="2018-07" db="EMBL/GenBank/DDBJ databases">
        <title>Genomic Encyclopedia of Type Strains, Phase IV (KMG-IV): sequencing the most valuable type-strain genomes for metagenomic binning, comparative biology and taxonomic classification.</title>
        <authorList>
            <person name="Goeker M."/>
        </authorList>
    </citation>
    <scope>NUCLEOTIDE SEQUENCE [LARGE SCALE GENOMIC DNA]</scope>
    <source>
        <strain evidence="1 2">DSM 44952</strain>
    </source>
</reference>
<sequence>MLLAGISLWIPAESTPEMGEWAWVFLQVEGAKLPGLGGFCGGARHFDRGRRDAVGCRLRGLAVGGE</sequence>
<organism evidence="1 2">
    <name type="scientific">Nocardia mexicana</name>
    <dbReference type="NCBI Taxonomy" id="279262"/>
    <lineage>
        <taxon>Bacteria</taxon>
        <taxon>Bacillati</taxon>
        <taxon>Actinomycetota</taxon>
        <taxon>Actinomycetes</taxon>
        <taxon>Mycobacteriales</taxon>
        <taxon>Nocardiaceae</taxon>
        <taxon>Nocardia</taxon>
    </lineage>
</organism>
<protein>
    <submittedName>
        <fullName evidence="1">Uncharacterized protein</fullName>
    </submittedName>
</protein>
<keyword evidence="2" id="KW-1185">Reference proteome</keyword>
<gene>
    <name evidence="1" type="ORF">DFR68_12555</name>
</gene>
<name>A0A370GFT0_9NOCA</name>
<evidence type="ECO:0000313" key="1">
    <source>
        <dbReference type="EMBL" id="RDI42658.1"/>
    </source>
</evidence>
<dbReference type="EMBL" id="QQAZ01000025">
    <property type="protein sequence ID" value="RDI42658.1"/>
    <property type="molecule type" value="Genomic_DNA"/>
</dbReference>
<dbReference type="AlphaFoldDB" id="A0A370GFT0"/>
<proteinExistence type="predicted"/>
<comment type="caution">
    <text evidence="1">The sequence shown here is derived from an EMBL/GenBank/DDBJ whole genome shotgun (WGS) entry which is preliminary data.</text>
</comment>
<evidence type="ECO:0000313" key="2">
    <source>
        <dbReference type="Proteomes" id="UP000255355"/>
    </source>
</evidence>